<dbReference type="PANTHER" id="PTHR11803">
    <property type="entry name" value="2-IMINOBUTANOATE/2-IMINOPROPANOATE DEAMINASE RIDA"/>
    <property type="match status" value="1"/>
</dbReference>
<evidence type="ECO:0000313" key="2">
    <source>
        <dbReference type="EMBL" id="UTF55687.1"/>
    </source>
</evidence>
<organism evidence="2 3">
    <name type="scientific">Natronosalvus rutilus</name>
    <dbReference type="NCBI Taxonomy" id="2953753"/>
    <lineage>
        <taxon>Archaea</taxon>
        <taxon>Methanobacteriati</taxon>
        <taxon>Methanobacteriota</taxon>
        <taxon>Stenosarchaea group</taxon>
        <taxon>Halobacteria</taxon>
        <taxon>Halobacteriales</taxon>
        <taxon>Natrialbaceae</taxon>
        <taxon>Natronosalvus</taxon>
    </lineage>
</organism>
<dbReference type="PANTHER" id="PTHR11803:SF39">
    <property type="entry name" value="2-IMINOBUTANOATE_2-IMINOPROPANOATE DEAMINASE"/>
    <property type="match status" value="1"/>
</dbReference>
<dbReference type="CDD" id="cd00448">
    <property type="entry name" value="YjgF_YER057c_UK114_family"/>
    <property type="match status" value="1"/>
</dbReference>
<comment type="similarity">
    <text evidence="1">Belongs to the RutC family.</text>
</comment>
<proteinExistence type="inferred from homology"/>
<dbReference type="GO" id="GO:0005829">
    <property type="term" value="C:cytosol"/>
    <property type="evidence" value="ECO:0007669"/>
    <property type="project" value="TreeGrafter"/>
</dbReference>
<dbReference type="FunFam" id="3.30.1330.40:FF:000001">
    <property type="entry name" value="L-PSP family endoribonuclease"/>
    <property type="match status" value="1"/>
</dbReference>
<dbReference type="InterPro" id="IPR006175">
    <property type="entry name" value="YjgF/YER057c/UK114"/>
</dbReference>
<dbReference type="Proteomes" id="UP001056855">
    <property type="component" value="Plasmid unnamed1"/>
</dbReference>
<dbReference type="InterPro" id="IPR035959">
    <property type="entry name" value="RutC-like_sf"/>
</dbReference>
<reference evidence="2" key="1">
    <citation type="submission" date="2022-06" db="EMBL/GenBank/DDBJ databases">
        <title>Diverse halophilic archaea isolated from saline environments.</title>
        <authorList>
            <person name="Cui H.-L."/>
        </authorList>
    </citation>
    <scope>NUCLEOTIDE SEQUENCE</scope>
    <source>
        <strain evidence="2">WLHS1</strain>
        <plasmid evidence="2">unnamed1</plasmid>
    </source>
</reference>
<dbReference type="KEGG" id="sawl:NGM29_18510"/>
<dbReference type="NCBIfam" id="TIGR00004">
    <property type="entry name" value="Rid family detoxifying hydrolase"/>
    <property type="match status" value="1"/>
</dbReference>
<accession>A0A9E7NF94</accession>
<name>A0A9E7NF94_9EURY</name>
<dbReference type="GO" id="GO:0019239">
    <property type="term" value="F:deaminase activity"/>
    <property type="evidence" value="ECO:0007669"/>
    <property type="project" value="TreeGrafter"/>
</dbReference>
<protein>
    <submittedName>
        <fullName evidence="2">Rid family detoxifying hydrolase</fullName>
    </submittedName>
</protein>
<keyword evidence="2" id="KW-0378">Hydrolase</keyword>
<keyword evidence="2" id="KW-0614">Plasmid</keyword>
<sequence length="127" mass="13858">MDLEQIQTDEAYESSAPLSQAIQHGNTVYVSGNVPVDPETEELVEGGVGPQTRQVLENVEAILEEAGTSMDNVIRAGVFMTDMDSFSEMNEVYTEFMSEPYPARTAVKAEMANPDILVEIDVIAAVE</sequence>
<geneLocation type="plasmid" evidence="2 3">
    <name>unnamed1</name>
</geneLocation>
<evidence type="ECO:0000313" key="3">
    <source>
        <dbReference type="Proteomes" id="UP001056855"/>
    </source>
</evidence>
<dbReference type="SUPFAM" id="SSF55298">
    <property type="entry name" value="YjgF-like"/>
    <property type="match status" value="1"/>
</dbReference>
<keyword evidence="3" id="KW-1185">Reference proteome</keyword>
<dbReference type="AlphaFoldDB" id="A0A9E7NF94"/>
<gene>
    <name evidence="2" type="ORF">NGM29_18510</name>
</gene>
<dbReference type="InterPro" id="IPR006056">
    <property type="entry name" value="RidA"/>
</dbReference>
<dbReference type="EMBL" id="CP100356">
    <property type="protein sequence ID" value="UTF55687.1"/>
    <property type="molecule type" value="Genomic_DNA"/>
</dbReference>
<dbReference type="RefSeq" id="WP_254160972.1">
    <property type="nucleotide sequence ID" value="NZ_CP100356.1"/>
</dbReference>
<dbReference type="GeneID" id="73292082"/>
<dbReference type="Pfam" id="PF01042">
    <property type="entry name" value="Ribonuc_L-PSP"/>
    <property type="match status" value="1"/>
</dbReference>
<dbReference type="Gene3D" id="3.30.1330.40">
    <property type="entry name" value="RutC-like"/>
    <property type="match status" value="1"/>
</dbReference>
<evidence type="ECO:0000256" key="1">
    <source>
        <dbReference type="ARBA" id="ARBA00010552"/>
    </source>
</evidence>